<dbReference type="PANTHER" id="PTHR46851">
    <property type="entry name" value="OS01G0884500 PROTEIN"/>
    <property type="match status" value="1"/>
</dbReference>
<evidence type="ECO:0000256" key="1">
    <source>
        <dbReference type="SAM" id="MobiDB-lite"/>
    </source>
</evidence>
<dbReference type="PROSITE" id="PS50829">
    <property type="entry name" value="GYF"/>
    <property type="match status" value="1"/>
</dbReference>
<dbReference type="Pfam" id="PF02213">
    <property type="entry name" value="GYF"/>
    <property type="match status" value="1"/>
</dbReference>
<dbReference type="AlphaFoldDB" id="A0A0A8Z297"/>
<name>A0A0A8Z297_ARUDO</name>
<feature type="region of interest" description="Disordered" evidence="1">
    <location>
        <begin position="1"/>
        <end position="72"/>
    </location>
</feature>
<dbReference type="EMBL" id="GBRH01264969">
    <property type="protein sequence ID" value="JAD32926.1"/>
    <property type="molecule type" value="Transcribed_RNA"/>
</dbReference>
<feature type="compositionally biased region" description="Basic and acidic residues" evidence="1">
    <location>
        <begin position="63"/>
        <end position="72"/>
    </location>
</feature>
<evidence type="ECO:0000259" key="2">
    <source>
        <dbReference type="PROSITE" id="PS50829"/>
    </source>
</evidence>
<dbReference type="PANTHER" id="PTHR46851:SF21">
    <property type="entry name" value="OS01G0884500 PROTEIN"/>
    <property type="match status" value="1"/>
</dbReference>
<reference evidence="3" key="2">
    <citation type="journal article" date="2015" name="Data Brief">
        <title>Shoot transcriptome of the giant reed, Arundo donax.</title>
        <authorList>
            <person name="Barrero R.A."/>
            <person name="Guerrero F.D."/>
            <person name="Moolhuijzen P."/>
            <person name="Goolsby J.A."/>
            <person name="Tidwell J."/>
            <person name="Bellgard S.E."/>
            <person name="Bellgard M.I."/>
        </authorList>
    </citation>
    <scope>NUCLEOTIDE SEQUENCE</scope>
    <source>
        <tissue evidence="3">Shoot tissue taken approximately 20 cm above the soil surface</tissue>
    </source>
</reference>
<proteinExistence type="predicted"/>
<dbReference type="SMART" id="SM00444">
    <property type="entry name" value="GYF"/>
    <property type="match status" value="1"/>
</dbReference>
<dbReference type="InterPro" id="IPR045894">
    <property type="entry name" value="At5g08430-like"/>
</dbReference>
<feature type="domain" description="GYF" evidence="2">
    <location>
        <begin position="175"/>
        <end position="229"/>
    </location>
</feature>
<dbReference type="InterPro" id="IPR003169">
    <property type="entry name" value="GYF"/>
</dbReference>
<evidence type="ECO:0000313" key="3">
    <source>
        <dbReference type="EMBL" id="JAD32926.1"/>
    </source>
</evidence>
<dbReference type="InterPro" id="IPR035445">
    <property type="entry name" value="GYF-like_dom_sf"/>
</dbReference>
<feature type="compositionally biased region" description="Polar residues" evidence="1">
    <location>
        <begin position="36"/>
        <end position="54"/>
    </location>
</feature>
<dbReference type="SUPFAM" id="SSF55277">
    <property type="entry name" value="GYF domain"/>
    <property type="match status" value="1"/>
</dbReference>
<organism evidence="3">
    <name type="scientific">Arundo donax</name>
    <name type="common">Giant reed</name>
    <name type="synonym">Donax arundinaceus</name>
    <dbReference type="NCBI Taxonomy" id="35708"/>
    <lineage>
        <taxon>Eukaryota</taxon>
        <taxon>Viridiplantae</taxon>
        <taxon>Streptophyta</taxon>
        <taxon>Embryophyta</taxon>
        <taxon>Tracheophyta</taxon>
        <taxon>Spermatophyta</taxon>
        <taxon>Magnoliopsida</taxon>
        <taxon>Liliopsida</taxon>
        <taxon>Poales</taxon>
        <taxon>Poaceae</taxon>
        <taxon>PACMAD clade</taxon>
        <taxon>Arundinoideae</taxon>
        <taxon>Arundineae</taxon>
        <taxon>Arundo</taxon>
    </lineage>
</organism>
<sequence>MADSLDLCNKESSEVASKQGGATRGVASEAGEALSTGVTPDSVPHSQMHNTQGAQAIDIDQNEGDHAIDIDQNEGDHAIDIDQNEGDHARRDEGSDKVVINLDSDEDEDLHSEHREPELEALHAPRAMNGGDLHMERPEPASCVALHAPGAMNVVLRPEQHQPAQAAKNGMSPLTPLWHYVDPQGVSQGPFSLMHLKQWKLVGFFSDDFRVWRTGQTMAQAILLTDAFRMNL</sequence>
<accession>A0A0A8Z297</accession>
<dbReference type="Gene3D" id="3.30.1490.40">
    <property type="match status" value="1"/>
</dbReference>
<reference evidence="3" key="1">
    <citation type="submission" date="2014-09" db="EMBL/GenBank/DDBJ databases">
        <authorList>
            <person name="Magalhaes I.L.F."/>
            <person name="Oliveira U."/>
            <person name="Santos F.R."/>
            <person name="Vidigal T.H.D.A."/>
            <person name="Brescovit A.D."/>
            <person name="Santos A.J."/>
        </authorList>
    </citation>
    <scope>NUCLEOTIDE SEQUENCE</scope>
    <source>
        <tissue evidence="3">Shoot tissue taken approximately 20 cm above the soil surface</tissue>
    </source>
</reference>
<protein>
    <recommendedName>
        <fullName evidence="2">GYF domain-containing protein</fullName>
    </recommendedName>
</protein>